<dbReference type="Proteomes" id="UP000800041">
    <property type="component" value="Unassembled WGS sequence"/>
</dbReference>
<evidence type="ECO:0000313" key="10">
    <source>
        <dbReference type="EMBL" id="KAF1981530.1"/>
    </source>
</evidence>
<keyword evidence="4 8" id="KW-0812">Transmembrane</keyword>
<dbReference type="EMBL" id="ML977197">
    <property type="protein sequence ID" value="KAF1981530.1"/>
    <property type="molecule type" value="Genomic_DNA"/>
</dbReference>
<evidence type="ECO:0000256" key="6">
    <source>
        <dbReference type="ARBA" id="ARBA00023136"/>
    </source>
</evidence>
<dbReference type="InterPro" id="IPR036259">
    <property type="entry name" value="MFS_trans_sf"/>
</dbReference>
<comment type="similarity">
    <text evidence="2">Belongs to the major facilitator superfamily. Sugar transporter (TC 2.A.1.1) family.</text>
</comment>
<reference evidence="10" key="1">
    <citation type="journal article" date="2020" name="Stud. Mycol.">
        <title>101 Dothideomycetes genomes: a test case for predicting lifestyles and emergence of pathogens.</title>
        <authorList>
            <person name="Haridas S."/>
            <person name="Albert R."/>
            <person name="Binder M."/>
            <person name="Bloem J."/>
            <person name="Labutti K."/>
            <person name="Salamov A."/>
            <person name="Andreopoulos B."/>
            <person name="Baker S."/>
            <person name="Barry K."/>
            <person name="Bills G."/>
            <person name="Bluhm B."/>
            <person name="Cannon C."/>
            <person name="Castanera R."/>
            <person name="Culley D."/>
            <person name="Daum C."/>
            <person name="Ezra D."/>
            <person name="Gonzalez J."/>
            <person name="Henrissat B."/>
            <person name="Kuo A."/>
            <person name="Liang C."/>
            <person name="Lipzen A."/>
            <person name="Lutzoni F."/>
            <person name="Magnuson J."/>
            <person name="Mondo S."/>
            <person name="Nolan M."/>
            <person name="Ohm R."/>
            <person name="Pangilinan J."/>
            <person name="Park H.-J."/>
            <person name="Ramirez L."/>
            <person name="Alfaro M."/>
            <person name="Sun H."/>
            <person name="Tritt A."/>
            <person name="Yoshinaga Y."/>
            <person name="Zwiers L.-H."/>
            <person name="Turgeon B."/>
            <person name="Goodwin S."/>
            <person name="Spatafora J."/>
            <person name="Crous P."/>
            <person name="Grigoriev I."/>
        </authorList>
    </citation>
    <scope>NUCLEOTIDE SEQUENCE</scope>
    <source>
        <strain evidence="10">CBS 113979</strain>
    </source>
</reference>
<dbReference type="PROSITE" id="PS00216">
    <property type="entry name" value="SUGAR_TRANSPORT_1"/>
    <property type="match status" value="1"/>
</dbReference>
<feature type="domain" description="Major facilitator superfamily (MFS) profile" evidence="9">
    <location>
        <begin position="12"/>
        <end position="471"/>
    </location>
</feature>
<evidence type="ECO:0000313" key="11">
    <source>
        <dbReference type="Proteomes" id="UP000800041"/>
    </source>
</evidence>
<evidence type="ECO:0000259" key="9">
    <source>
        <dbReference type="PROSITE" id="PS50850"/>
    </source>
</evidence>
<dbReference type="PROSITE" id="PS50850">
    <property type="entry name" value="MFS"/>
    <property type="match status" value="1"/>
</dbReference>
<feature type="transmembrane region" description="Helical" evidence="8">
    <location>
        <begin position="180"/>
        <end position="199"/>
    </location>
</feature>
<keyword evidence="3" id="KW-0813">Transport</keyword>
<dbReference type="PANTHER" id="PTHR48022">
    <property type="entry name" value="PLASTIDIC GLUCOSE TRANSPORTER 4"/>
    <property type="match status" value="1"/>
</dbReference>
<dbReference type="GO" id="GO:0005351">
    <property type="term" value="F:carbohydrate:proton symporter activity"/>
    <property type="evidence" value="ECO:0007669"/>
    <property type="project" value="TreeGrafter"/>
</dbReference>
<evidence type="ECO:0000256" key="2">
    <source>
        <dbReference type="ARBA" id="ARBA00010992"/>
    </source>
</evidence>
<keyword evidence="11" id="KW-1185">Reference proteome</keyword>
<evidence type="ECO:0000256" key="5">
    <source>
        <dbReference type="ARBA" id="ARBA00022989"/>
    </source>
</evidence>
<keyword evidence="5 8" id="KW-1133">Transmembrane helix</keyword>
<dbReference type="Gene3D" id="1.20.1250.20">
    <property type="entry name" value="MFS general substrate transporter like domains"/>
    <property type="match status" value="1"/>
</dbReference>
<proteinExistence type="inferred from homology"/>
<dbReference type="InterPro" id="IPR003663">
    <property type="entry name" value="Sugar/inositol_transpt"/>
</dbReference>
<name>A0A6G1GL37_9PEZI</name>
<dbReference type="InterPro" id="IPR005829">
    <property type="entry name" value="Sugar_transporter_CS"/>
</dbReference>
<organism evidence="10 11">
    <name type="scientific">Aulographum hederae CBS 113979</name>
    <dbReference type="NCBI Taxonomy" id="1176131"/>
    <lineage>
        <taxon>Eukaryota</taxon>
        <taxon>Fungi</taxon>
        <taxon>Dikarya</taxon>
        <taxon>Ascomycota</taxon>
        <taxon>Pezizomycotina</taxon>
        <taxon>Dothideomycetes</taxon>
        <taxon>Pleosporomycetidae</taxon>
        <taxon>Aulographales</taxon>
        <taxon>Aulographaceae</taxon>
    </lineage>
</organism>
<dbReference type="Pfam" id="PF00083">
    <property type="entry name" value="Sugar_tr"/>
    <property type="match status" value="1"/>
</dbReference>
<feature type="region of interest" description="Disordered" evidence="7">
    <location>
        <begin position="528"/>
        <end position="547"/>
    </location>
</feature>
<evidence type="ECO:0000256" key="4">
    <source>
        <dbReference type="ARBA" id="ARBA00022692"/>
    </source>
</evidence>
<dbReference type="PRINTS" id="PR00171">
    <property type="entry name" value="SUGRTRNSPORT"/>
</dbReference>
<feature type="transmembrane region" description="Helical" evidence="8">
    <location>
        <begin position="347"/>
        <end position="367"/>
    </location>
</feature>
<evidence type="ECO:0000256" key="1">
    <source>
        <dbReference type="ARBA" id="ARBA00004141"/>
    </source>
</evidence>
<accession>A0A6G1GL37</accession>
<dbReference type="InterPro" id="IPR050360">
    <property type="entry name" value="MFS_Sugar_Transporters"/>
</dbReference>
<dbReference type="InterPro" id="IPR005828">
    <property type="entry name" value="MFS_sugar_transport-like"/>
</dbReference>
<sequence>MAPTGRANQRFASSILCIGSFLWGYNVVMLPFVDNNPGYTKYFHGRGPGVMKVIAAVFYIGACAFGSYHGPFLQRCIGYREALIWQMLIGILGVGLQVGMKKDAALPMTVCGRLFAGAGLWSVHIGVPIFLCEIAWKYERGRYISKHQTAIMVGVSAALWATLATTASTDPWIKHNGWRLLLGVQLLPMAIFCVMMLYIKEGPRNLIFRNPRLEDRAEEAMEHYREGLVSGADATEEIEDIFFVDKVYAVRKMDAALNYDSGWLDLNLQIFIKPKFIQMMWKVALLFFMAELCGASAVSQWAEKEAVGLGLRPSLAKGSAAVESLVKILFTWIAGWFMDRVGRKRTLFMGMAIMVVCLAVLGSLPSADSSGRHPHTHGPRFVAIIFIFLYDIGFALGYSTLRWVCGTEFFPLPLRATALSIASFAGIGGYMLQEHAMQLAINWAGKWWFFMYMALILSTVMIIYHQYPETNGHILEHCENFFHFWSCWKLSNNEVNEALHGGIPPQEIEMMPVQPRYLRRNIIKRQKEEERARRERRERERANAPYV</sequence>
<evidence type="ECO:0000256" key="7">
    <source>
        <dbReference type="SAM" id="MobiDB-lite"/>
    </source>
</evidence>
<feature type="transmembrane region" description="Helical" evidence="8">
    <location>
        <begin position="150"/>
        <end position="168"/>
    </location>
</feature>
<comment type="subcellular location">
    <subcellularLocation>
        <location evidence="1">Membrane</location>
        <topology evidence="1">Multi-pass membrane protein</topology>
    </subcellularLocation>
</comment>
<dbReference type="OrthoDB" id="6612291at2759"/>
<evidence type="ECO:0000256" key="3">
    <source>
        <dbReference type="ARBA" id="ARBA00022448"/>
    </source>
</evidence>
<feature type="transmembrane region" description="Helical" evidence="8">
    <location>
        <begin position="447"/>
        <end position="464"/>
    </location>
</feature>
<keyword evidence="6 8" id="KW-0472">Membrane</keyword>
<dbReference type="PANTHER" id="PTHR48022:SF14">
    <property type="entry name" value="MAJOR FACILITATOR SUPERFAMILY (MFS) PROFILE DOMAIN-CONTAINING PROTEIN-RELATED"/>
    <property type="match status" value="1"/>
</dbReference>
<feature type="transmembrane region" description="Helical" evidence="8">
    <location>
        <begin position="82"/>
        <end position="100"/>
    </location>
</feature>
<dbReference type="GO" id="GO:0016020">
    <property type="term" value="C:membrane"/>
    <property type="evidence" value="ECO:0007669"/>
    <property type="project" value="UniProtKB-SubCell"/>
</dbReference>
<feature type="transmembrane region" description="Helical" evidence="8">
    <location>
        <begin position="412"/>
        <end position="432"/>
    </location>
</feature>
<dbReference type="SUPFAM" id="SSF103473">
    <property type="entry name" value="MFS general substrate transporter"/>
    <property type="match status" value="1"/>
</dbReference>
<feature type="transmembrane region" description="Helical" evidence="8">
    <location>
        <begin position="379"/>
        <end position="400"/>
    </location>
</feature>
<feature type="transmembrane region" description="Helical" evidence="8">
    <location>
        <begin position="12"/>
        <end position="33"/>
    </location>
</feature>
<feature type="transmembrane region" description="Helical" evidence="8">
    <location>
        <begin position="120"/>
        <end position="138"/>
    </location>
</feature>
<gene>
    <name evidence="10" type="ORF">K402DRAFT_425282</name>
</gene>
<dbReference type="InterPro" id="IPR020846">
    <property type="entry name" value="MFS_dom"/>
</dbReference>
<dbReference type="AlphaFoldDB" id="A0A6G1GL37"/>
<protein>
    <submittedName>
        <fullName evidence="10">MFS general substrate transporter</fullName>
    </submittedName>
</protein>
<evidence type="ECO:0000256" key="8">
    <source>
        <dbReference type="SAM" id="Phobius"/>
    </source>
</evidence>
<feature type="transmembrane region" description="Helical" evidence="8">
    <location>
        <begin position="53"/>
        <end position="70"/>
    </location>
</feature>